<feature type="domain" description="Nodulin-like" evidence="6">
    <location>
        <begin position="118"/>
        <end position="216"/>
    </location>
</feature>
<organism evidence="7 8">
    <name type="scientific">Adiantum capillus-veneris</name>
    <name type="common">Maidenhair fern</name>
    <dbReference type="NCBI Taxonomy" id="13818"/>
    <lineage>
        <taxon>Eukaryota</taxon>
        <taxon>Viridiplantae</taxon>
        <taxon>Streptophyta</taxon>
        <taxon>Embryophyta</taxon>
        <taxon>Tracheophyta</taxon>
        <taxon>Polypodiopsida</taxon>
        <taxon>Polypodiidae</taxon>
        <taxon>Polypodiales</taxon>
        <taxon>Pteridineae</taxon>
        <taxon>Pteridaceae</taxon>
        <taxon>Vittarioideae</taxon>
        <taxon>Adiantum</taxon>
    </lineage>
</organism>
<dbReference type="AlphaFoldDB" id="A0A9D4Z7T6"/>
<keyword evidence="2 5" id="KW-0812">Transmembrane</keyword>
<evidence type="ECO:0000256" key="3">
    <source>
        <dbReference type="ARBA" id="ARBA00022989"/>
    </source>
</evidence>
<protein>
    <recommendedName>
        <fullName evidence="6">Nodulin-like domain-containing protein</fullName>
    </recommendedName>
</protein>
<dbReference type="OrthoDB" id="667396at2759"/>
<dbReference type="InterPro" id="IPR010658">
    <property type="entry name" value="Nodulin-like"/>
</dbReference>
<feature type="transmembrane region" description="Helical" evidence="5">
    <location>
        <begin position="131"/>
        <end position="150"/>
    </location>
</feature>
<accession>A0A9D4Z7T6</accession>
<comment type="subcellular location">
    <subcellularLocation>
        <location evidence="1">Membrane</location>
        <topology evidence="1">Multi-pass membrane protein</topology>
    </subcellularLocation>
</comment>
<evidence type="ECO:0000259" key="6">
    <source>
        <dbReference type="Pfam" id="PF06813"/>
    </source>
</evidence>
<proteinExistence type="predicted"/>
<dbReference type="Proteomes" id="UP000886520">
    <property type="component" value="Chromosome 19"/>
</dbReference>
<evidence type="ECO:0000256" key="5">
    <source>
        <dbReference type="SAM" id="Phobius"/>
    </source>
</evidence>
<evidence type="ECO:0000256" key="1">
    <source>
        <dbReference type="ARBA" id="ARBA00004141"/>
    </source>
</evidence>
<dbReference type="EMBL" id="JABFUD020000019">
    <property type="protein sequence ID" value="KAI5064719.1"/>
    <property type="molecule type" value="Genomic_DNA"/>
</dbReference>
<evidence type="ECO:0000313" key="8">
    <source>
        <dbReference type="Proteomes" id="UP000886520"/>
    </source>
</evidence>
<evidence type="ECO:0000256" key="2">
    <source>
        <dbReference type="ARBA" id="ARBA00022692"/>
    </source>
</evidence>
<dbReference type="GO" id="GO:0016020">
    <property type="term" value="C:membrane"/>
    <property type="evidence" value="ECO:0007669"/>
    <property type="project" value="UniProtKB-SubCell"/>
</dbReference>
<keyword evidence="4 5" id="KW-0472">Membrane</keyword>
<feature type="transmembrane region" description="Helical" evidence="5">
    <location>
        <begin position="162"/>
        <end position="187"/>
    </location>
</feature>
<evidence type="ECO:0000256" key="4">
    <source>
        <dbReference type="ARBA" id="ARBA00023136"/>
    </source>
</evidence>
<feature type="domain" description="Nodulin-like" evidence="6">
    <location>
        <begin position="11"/>
        <end position="114"/>
    </location>
</feature>
<feature type="transmembrane region" description="Helical" evidence="5">
    <location>
        <begin position="109"/>
        <end position="125"/>
    </location>
</feature>
<feature type="transmembrane region" description="Helical" evidence="5">
    <location>
        <begin position="73"/>
        <end position="97"/>
    </location>
</feature>
<feature type="transmembrane region" description="Helical" evidence="5">
    <location>
        <begin position="199"/>
        <end position="222"/>
    </location>
</feature>
<reference evidence="7" key="1">
    <citation type="submission" date="2021-01" db="EMBL/GenBank/DDBJ databases">
        <title>Adiantum capillus-veneris genome.</title>
        <authorList>
            <person name="Fang Y."/>
            <person name="Liao Q."/>
        </authorList>
    </citation>
    <scope>NUCLEOTIDE SEQUENCE</scope>
    <source>
        <strain evidence="7">H3</strain>
        <tissue evidence="7">Leaf</tissue>
    </source>
</reference>
<keyword evidence="8" id="KW-1185">Reference proteome</keyword>
<dbReference type="PANTHER" id="PTHR21576">
    <property type="entry name" value="UNCHARACTERIZED NODULIN-LIKE PROTEIN"/>
    <property type="match status" value="1"/>
</dbReference>
<feature type="transmembrane region" description="Helical" evidence="5">
    <location>
        <begin position="12"/>
        <end position="32"/>
    </location>
</feature>
<comment type="caution">
    <text evidence="7">The sequence shown here is derived from an EMBL/GenBank/DDBJ whole genome shotgun (WGS) entry which is preliminary data.</text>
</comment>
<name>A0A9D4Z7T6_ADICA</name>
<gene>
    <name evidence="7" type="ORF">GOP47_0019414</name>
</gene>
<dbReference type="Pfam" id="PF06813">
    <property type="entry name" value="Nodulin-like"/>
    <property type="match status" value="2"/>
</dbReference>
<keyword evidence="3 5" id="KW-1133">Transmembrane helix</keyword>
<sequence length="348" mass="38222">MPSFATLWQSRWLVLVASLWLQTCAGIGYAFGGYSPLVKSTLGYSQQQITILGIAKDLGPNIGLMAGALSGVLPTWCLIIVGTVHNLVGYGWLWLIVTGHSAALPCGRSVFLSLSVPMIYITFFAPDQAAYLLIIAVGPTVVSLLTMFFIRRVKSKEEGKQSDVIGFSFIYGDSMVMAAYLMAVLIWQDVMTVSFNVRLAITVLLLAMVALPLVTPMLLWFVERRKRMRDAERGHQVYKEEGGIKAPLLNVQVKEGRENSRTNERVEASTSHEDQGAMGYYASKNLDGWGSGEFKSQTRDGNFTGVEATSDLEGLHKLSEEDRKEGQSKIMRITAAEGAVPVTTRNDP</sequence>
<evidence type="ECO:0000313" key="7">
    <source>
        <dbReference type="EMBL" id="KAI5064719.1"/>
    </source>
</evidence>
<dbReference type="PANTHER" id="PTHR21576:SF73">
    <property type="entry name" value="F1C9.29 PROTEIN-RELATED"/>
    <property type="match status" value="1"/>
</dbReference>